<organism evidence="5 6">
    <name type="scientific">Nitrospira moscoviensis</name>
    <dbReference type="NCBI Taxonomy" id="42253"/>
    <lineage>
        <taxon>Bacteria</taxon>
        <taxon>Pseudomonadati</taxon>
        <taxon>Nitrospirota</taxon>
        <taxon>Nitrospiria</taxon>
        <taxon>Nitrospirales</taxon>
        <taxon>Nitrospiraceae</taxon>
        <taxon>Nitrospira</taxon>
    </lineage>
</organism>
<evidence type="ECO:0000256" key="2">
    <source>
        <dbReference type="SAM" id="MobiDB-lite"/>
    </source>
</evidence>
<gene>
    <name evidence="5" type="ORF">NITMOv2_0429</name>
</gene>
<name>A0A0K2G7F3_NITMO</name>
<dbReference type="RefSeq" id="WP_053378289.1">
    <property type="nucleotide sequence ID" value="NZ_CP011801.1"/>
</dbReference>
<sequence length="352" mass="38196">MPPWPCLHPRLRQLGLLASLVSCLWLTACEKDSESIVSIALHPTNAHILYVATNDAVYKSRDAGATWERFPSFSARRVTTVAIDPKLPATVYAGTMGDAVYKSPDGGQHWLPHNVGLKEHVSFVNQFVFHPRDNEQIYAATTVGAYYTKDGGREWEERMGGMKEVHIVVSIAIDPKDPRVLYAGTTGGVYRSDDGAASWKKINTGLIPESELMAAMALGVNVLVIDPLDSRVVYAGTTKGLFMTKTRGETWERIGLTLPDPFVSSILIHPAQTDLLYIGGPGGVWKSTDGGRTFQTINNGLATLNIRTLAMSPRNAQELFAGTNGSGLYRSTDGGENWTPMPLKAAAPAGPR</sequence>
<dbReference type="PATRIC" id="fig|42253.5.peg.418"/>
<accession>A0A0K2G7F3</accession>
<dbReference type="Proteomes" id="UP000069205">
    <property type="component" value="Chromosome"/>
</dbReference>
<proteinExistence type="predicted"/>
<keyword evidence="6" id="KW-1185">Reference proteome</keyword>
<keyword evidence="1" id="KW-0677">Repeat</keyword>
<dbReference type="SUPFAM" id="SSF110296">
    <property type="entry name" value="Oligoxyloglucan reducing end-specific cellobiohydrolase"/>
    <property type="match status" value="2"/>
</dbReference>
<feature type="chain" id="PRO_5005476605" evidence="3">
    <location>
        <begin position="29"/>
        <end position="352"/>
    </location>
</feature>
<dbReference type="InterPro" id="IPR052025">
    <property type="entry name" value="Xyloglucanase_GH74"/>
</dbReference>
<dbReference type="GO" id="GO:0010411">
    <property type="term" value="P:xyloglucan metabolic process"/>
    <property type="evidence" value="ECO:0007669"/>
    <property type="project" value="TreeGrafter"/>
</dbReference>
<feature type="domain" description="Sortilin N-terminal" evidence="4">
    <location>
        <begin position="56"/>
        <end position="167"/>
    </location>
</feature>
<dbReference type="InterPro" id="IPR031778">
    <property type="entry name" value="Sortilin_N"/>
</dbReference>
<dbReference type="EMBL" id="CP011801">
    <property type="protein sequence ID" value="ALA56865.1"/>
    <property type="molecule type" value="Genomic_DNA"/>
</dbReference>
<evidence type="ECO:0000313" key="6">
    <source>
        <dbReference type="Proteomes" id="UP000069205"/>
    </source>
</evidence>
<dbReference type="PANTHER" id="PTHR43739:SF5">
    <property type="entry name" value="EXO-ALPHA-SIALIDASE"/>
    <property type="match status" value="1"/>
</dbReference>
<dbReference type="AlphaFoldDB" id="A0A0K2G7F3"/>
<dbReference type="Pfam" id="PF15902">
    <property type="entry name" value="Sortilin-Vps10"/>
    <property type="match status" value="1"/>
</dbReference>
<dbReference type="CDD" id="cd15482">
    <property type="entry name" value="Sialidase_non-viral"/>
    <property type="match status" value="1"/>
</dbReference>
<dbReference type="KEGG" id="nmv:NITMOv2_0429"/>
<protein>
    <submittedName>
        <fullName evidence="5">BNR repeat protein</fullName>
    </submittedName>
</protein>
<dbReference type="OrthoDB" id="9801859at2"/>
<evidence type="ECO:0000313" key="5">
    <source>
        <dbReference type="EMBL" id="ALA56865.1"/>
    </source>
</evidence>
<dbReference type="Gene3D" id="2.130.10.10">
    <property type="entry name" value="YVTN repeat-like/Quinoprotein amine dehydrogenase"/>
    <property type="match status" value="4"/>
</dbReference>
<dbReference type="PANTHER" id="PTHR43739">
    <property type="entry name" value="XYLOGLUCANASE (EUROFUNG)"/>
    <property type="match status" value="1"/>
</dbReference>
<keyword evidence="3" id="KW-0732">Signal</keyword>
<dbReference type="Pfam" id="PF02012">
    <property type="entry name" value="BNR"/>
    <property type="match status" value="1"/>
</dbReference>
<feature type="signal peptide" evidence="3">
    <location>
        <begin position="1"/>
        <end position="28"/>
    </location>
</feature>
<evidence type="ECO:0000259" key="4">
    <source>
        <dbReference type="Pfam" id="PF15902"/>
    </source>
</evidence>
<reference evidence="5 6" key="1">
    <citation type="journal article" date="2015" name="Proc. Natl. Acad. Sci. U.S.A.">
        <title>Expanded metabolic versatility of ubiquitous nitrite-oxidizing bacteria from the genus Nitrospira.</title>
        <authorList>
            <person name="Koch H."/>
            <person name="Lucker S."/>
            <person name="Albertsen M."/>
            <person name="Kitzinger K."/>
            <person name="Herbold C."/>
            <person name="Spieck E."/>
            <person name="Nielsen P.H."/>
            <person name="Wagner M."/>
            <person name="Daims H."/>
        </authorList>
    </citation>
    <scope>NUCLEOTIDE SEQUENCE [LARGE SCALE GENOMIC DNA]</scope>
    <source>
        <strain evidence="5 6">NSP M-1</strain>
    </source>
</reference>
<dbReference type="InterPro" id="IPR002860">
    <property type="entry name" value="BNR_rpt"/>
</dbReference>
<dbReference type="InterPro" id="IPR015943">
    <property type="entry name" value="WD40/YVTN_repeat-like_dom_sf"/>
</dbReference>
<dbReference type="STRING" id="42253.NITMOv2_0429"/>
<evidence type="ECO:0000256" key="1">
    <source>
        <dbReference type="ARBA" id="ARBA00022737"/>
    </source>
</evidence>
<evidence type="ECO:0000256" key="3">
    <source>
        <dbReference type="SAM" id="SignalP"/>
    </source>
</evidence>
<feature type="region of interest" description="Disordered" evidence="2">
    <location>
        <begin position="333"/>
        <end position="352"/>
    </location>
</feature>